<name>A0A6J6VIS7_9ZZZZ</name>
<dbReference type="EMBL" id="CAEZXA010000046">
    <property type="protein sequence ID" value="CAB4673799.1"/>
    <property type="molecule type" value="Genomic_DNA"/>
</dbReference>
<evidence type="ECO:0000313" key="1">
    <source>
        <dbReference type="EMBL" id="CAB4368556.1"/>
    </source>
</evidence>
<gene>
    <name evidence="2" type="ORF">UFOPK2334_00687</name>
    <name evidence="3" type="ORF">UFOPK2870_01379</name>
    <name evidence="1" type="ORF">UFOPK4179_01359</name>
    <name evidence="4" type="ORF">UFOPK4293_01669</name>
</gene>
<dbReference type="EMBL" id="CAEZZL010000161">
    <property type="protein sequence ID" value="CAB4772322.1"/>
    <property type="molecule type" value="Genomic_DNA"/>
</dbReference>
<organism evidence="3">
    <name type="scientific">freshwater metagenome</name>
    <dbReference type="NCBI Taxonomy" id="449393"/>
    <lineage>
        <taxon>unclassified sequences</taxon>
        <taxon>metagenomes</taxon>
        <taxon>ecological metagenomes</taxon>
    </lineage>
</organism>
<evidence type="ECO:0000313" key="4">
    <source>
        <dbReference type="EMBL" id="CAB5057795.1"/>
    </source>
</evidence>
<dbReference type="AlphaFoldDB" id="A0A6J6VIS7"/>
<accession>A0A6J6VIS7</accession>
<evidence type="ECO:0000313" key="2">
    <source>
        <dbReference type="EMBL" id="CAB4673799.1"/>
    </source>
</evidence>
<protein>
    <submittedName>
        <fullName evidence="3">Unannotated protein</fullName>
    </submittedName>
</protein>
<dbReference type="EMBL" id="CAETWZ010000189">
    <property type="protein sequence ID" value="CAB4368556.1"/>
    <property type="molecule type" value="Genomic_DNA"/>
</dbReference>
<sequence length="100" mass="11695">MLQFISGKSPLDDLRELRKVEAEIDQVRCDLVRDARNQGATWEQVAQALGMTKQSAWEFFTDRFRIELSHRVETNTDLSEDAAMQLAVEETRVVRRRRTK</sequence>
<evidence type="ECO:0000313" key="3">
    <source>
        <dbReference type="EMBL" id="CAB4772322.1"/>
    </source>
</evidence>
<proteinExistence type="predicted"/>
<reference evidence="3" key="1">
    <citation type="submission" date="2020-05" db="EMBL/GenBank/DDBJ databases">
        <authorList>
            <person name="Chiriac C."/>
            <person name="Salcher M."/>
            <person name="Ghai R."/>
            <person name="Kavagutti S V."/>
        </authorList>
    </citation>
    <scope>NUCLEOTIDE SEQUENCE</scope>
</reference>
<dbReference type="EMBL" id="CAFBQH010000164">
    <property type="protein sequence ID" value="CAB5057795.1"/>
    <property type="molecule type" value="Genomic_DNA"/>
</dbReference>